<reference evidence="6" key="1">
    <citation type="submission" date="2025-08" db="UniProtKB">
        <authorList>
            <consortium name="RefSeq"/>
        </authorList>
    </citation>
    <scope>IDENTIFICATION</scope>
    <source>
        <tissue evidence="6">Gonad</tissue>
    </source>
</reference>
<feature type="compositionally biased region" description="Polar residues" evidence="3">
    <location>
        <begin position="1483"/>
        <end position="1492"/>
    </location>
</feature>
<evidence type="ECO:0000256" key="1">
    <source>
        <dbReference type="ARBA" id="ARBA00022741"/>
    </source>
</evidence>
<feature type="region of interest" description="Disordered" evidence="3">
    <location>
        <begin position="1635"/>
        <end position="1662"/>
    </location>
</feature>
<feature type="region of interest" description="Disordered" evidence="3">
    <location>
        <begin position="1433"/>
        <end position="1500"/>
    </location>
</feature>
<dbReference type="InterPro" id="IPR056589">
    <property type="entry name" value="WH_Egal-1"/>
</dbReference>
<evidence type="ECO:0000256" key="3">
    <source>
        <dbReference type="SAM" id="MobiDB-lite"/>
    </source>
</evidence>
<gene>
    <name evidence="6" type="primary">LOC109466241</name>
</gene>
<dbReference type="KEGG" id="bbel:109466241"/>
<feature type="compositionally biased region" description="Polar residues" evidence="3">
    <location>
        <begin position="1518"/>
        <end position="1537"/>
    </location>
</feature>
<feature type="compositionally biased region" description="Basic and acidic residues" evidence="3">
    <location>
        <begin position="1637"/>
        <end position="1646"/>
    </location>
</feature>
<keyword evidence="1" id="KW-0547">Nucleotide-binding</keyword>
<feature type="compositionally biased region" description="Polar residues" evidence="3">
    <location>
        <begin position="1649"/>
        <end position="1662"/>
    </location>
</feature>
<dbReference type="InterPro" id="IPR027417">
    <property type="entry name" value="P-loop_NTPase"/>
</dbReference>
<feature type="domain" description="AAA+ ATPase" evidence="4">
    <location>
        <begin position="1912"/>
        <end position="2047"/>
    </location>
</feature>
<dbReference type="RefSeq" id="XP_019619473.1">
    <property type="nucleotide sequence ID" value="XM_019763914.1"/>
</dbReference>
<dbReference type="Proteomes" id="UP000515135">
    <property type="component" value="Unplaced"/>
</dbReference>
<evidence type="ECO:0000313" key="5">
    <source>
        <dbReference type="Proteomes" id="UP000515135"/>
    </source>
</evidence>
<feature type="compositionally biased region" description="Basic and acidic residues" evidence="3">
    <location>
        <begin position="1548"/>
        <end position="1564"/>
    </location>
</feature>
<dbReference type="SMART" id="SM00382">
    <property type="entry name" value="AAA"/>
    <property type="match status" value="1"/>
</dbReference>
<keyword evidence="2" id="KW-0067">ATP-binding</keyword>
<dbReference type="PANTHER" id="PTHR20953">
    <property type="entry name" value="KINASE-RELATED"/>
    <property type="match status" value="1"/>
</dbReference>
<dbReference type="Gene3D" id="3.40.50.300">
    <property type="entry name" value="P-loop containing nucleotide triphosphate hydrolases"/>
    <property type="match status" value="1"/>
</dbReference>
<feature type="compositionally biased region" description="Basic and acidic residues" evidence="3">
    <location>
        <begin position="1688"/>
        <end position="1706"/>
    </location>
</feature>
<protein>
    <submittedName>
        <fullName evidence="6">Uncharacterized protein LOC109466241</fullName>
    </submittedName>
</protein>
<feature type="region of interest" description="Disordered" evidence="3">
    <location>
        <begin position="1518"/>
        <end position="1564"/>
    </location>
</feature>
<dbReference type="InterPro" id="IPR045735">
    <property type="entry name" value="Spore_III_AA_AAA+_ATPase"/>
</dbReference>
<accession>A0A6P4Y4Z2</accession>
<feature type="compositionally biased region" description="Polar residues" evidence="3">
    <location>
        <begin position="779"/>
        <end position="805"/>
    </location>
</feature>
<dbReference type="PANTHER" id="PTHR20953:SF3">
    <property type="entry name" value="P-LOOP CONTAINING NUCLEOSIDE TRIPHOSPHATE HYDROLASES SUPERFAMILY PROTEIN"/>
    <property type="match status" value="1"/>
</dbReference>
<evidence type="ECO:0000259" key="4">
    <source>
        <dbReference type="SMART" id="SM00382"/>
    </source>
</evidence>
<sequence length="2119" mass="233531">MKDIKTSAAALRALVELGYPLELSRVVDYLKNLESKDELLQFDNEEGLCNFLQKYPTMFWVEGGKVFPAQMKPKGRPSPQTQQSQPKAQGVSNSTDKATQLEQKVNKVETLEGDEKKNRNLDSADIAKLREDSIKAIAAVLKREGPTRLKALLKYAHELPPEVRLFVGKEEESIISFILEQPDVFFIDDNDVVFHVSTVHKEAAQEFKLVLQSRGKLHVDRLTGHISSSKHRHAILWFIGGRSDVEKFLKGYPNVFRVDDSGTVSLINAKSKQPTLASACSGEKATTTDTTTKVAVDSLSNKTSEQLKTSKENKLLEEGVKHFRDVLQVKGSMPIERLFGHVNQCRDEVKRAIGTKENEVETFLHKYPEVFSISRKRNVYLVSSNAKQQQVNPGKDKLLANPKTKQCKESVAIKEEGVKHFKKVLESKGSLHIKSLCGHSGQYKYVDPMLKIIGGGPSSVMDFLKGFPNMFSIGDDGMVHLTSQSQANKPGTENRSYAMVVETGQKVQAKAADSSHLQDNIKGKSASSTAVVGTHDKTAGKAKKESILLEGVQHFKQVLESKGSMPLKNIFGHVNQCRNQVKWAIGSSVDNVKKFLLKYPEVFYVDKKMVVHLACNRAKEQQQEQNKPNNKQLQIEEKALAHFTEMLSRKGPSTTHVLSSCFSSCGEDIRRHVGNSKEGLIKFFRKHPQIFKVDADEIVYLKSTGSMHIQSMVFKPQRWASCDTLTVPCDTVFPKVLSKLSGSTPDVRSAVGGGTLQQEEEVKDKLSQQDRKDKYETGDGTSTCTSMPCPQTQHTPNQKADSSNNFPDKFISAVKDILSKKGSLHVVQLVDKLGTMLPHERFELSGVRLLLKKCPEDFHVNDQDIVEEVPPMNVFAVVNKMLGNNSCFATLEDTSIVYVHIALYRERMGVDCTRLQDHLSTGDILLVDTEHGTPGSSSKWTATNIRAVFKSPKSVDADKNGVNFQTPMPFLPATTIVRSPSEICGAIVKLVASSTLHVKDLSSRMKYLNHDAVLYLREKGGLLSFLQSQPQLFLVQDKCVTLVAGEGELDEGTSQCLASPGARCTIGEVSVISKNIAHLHLPDDKEAILDLTDSITTSHLSVGDCLVAYINIVPSNQSEIPWEVSEVKCVMGIAVPAQVHAKTATATCGSHLLKYVLQQCVLEEEVDTVLAWHRLLSQTTQVTFEEVEECLKGLSQKSKMHTLQQGVPCEFFEKYPTLFHVDRFRKTVSLVECSPMSKTLFVGDVKHVKTLPAQVEGNTQTVTEKPPVLGNSVASAADTDKDAVEFFKSMVLAKGQVSVQVLSTCFDACPTAIRQHVGSSMKGLAKFLRDHPDTFSLDKNDMVCALKDTFKTVKQGREMDQIAQKAVAYFKAILSKKGPLTIHVLSSGFGPCPKNIRMHVGSSKFGLTNFFFYHPEIFTVDKDQVVSLTDKTSAAVDHSLPPSKDGGDKLDSNSLSVGTLVDAQGQHQHSAPTPLAVEEDTDGVNNQKQTSDYAEGVRDQSSLGPALLLEVGELSSNVQEDRNISTVQDASRSSCPQSPNPPVLYSSEEQHLEDQADQEPQQKDQAEIEKETLELIVNLVQKSGQVSLTSLQGHINLLGEEKQDCIKDKGGLLTFLQHHYGTIFNIDPTSESVSLRQKQDVQRTEPDFLTSSSAEGEQLQPKQLTVEEEVENVRSSLEKTSIRVDISDAEDSKKNVPMKEAEDDSRTSFLKPMHPTCTEECDEVDTVVTPSVSFTHETDAVSLPIPTVQTPNPQLEQYLNQEEAVCDSLGLPTATVHPVVPVDNPPGQPDDDFTSLLHMFKDNLSPIQDNLVEVEMDIGRIPIARYYNPASPNLLAPLRLSEETLTRETLETILSALPLDRSATGQGRVLLRGSLHWVSTLKNSSDDVVGLTLRRGQAVPGCLDLLWDMVTSGTSTLIIGRPCSGKTTLLREWARVLSDVCYRRVIVVDTLNEIAGGDDVPHPGVGGARRVQVHNRCQQVSQLQTAARNHSPDCIIVDEVQTLEEVTALQAIRLTGIQVIAGVCAGSLPDLLHNSVMRGLLGMSDPPSSTSASRGVIPQPPTFPQALPVFQAAVQIHNRDNLSVYSDVASFVRMSLLEGRFPLAQHRKRVVTNGRQTEL</sequence>
<feature type="region of interest" description="Disordered" evidence="3">
    <location>
        <begin position="741"/>
        <end position="805"/>
    </location>
</feature>
<dbReference type="GO" id="GO:0005524">
    <property type="term" value="F:ATP binding"/>
    <property type="evidence" value="ECO:0007669"/>
    <property type="project" value="UniProtKB-KW"/>
</dbReference>
<feature type="compositionally biased region" description="Basic and acidic residues" evidence="3">
    <location>
        <begin position="760"/>
        <end position="777"/>
    </location>
</feature>
<dbReference type="GeneID" id="109466241"/>
<organism evidence="5 6">
    <name type="scientific">Branchiostoma belcheri</name>
    <name type="common">Amphioxus</name>
    <dbReference type="NCBI Taxonomy" id="7741"/>
    <lineage>
        <taxon>Eukaryota</taxon>
        <taxon>Metazoa</taxon>
        <taxon>Chordata</taxon>
        <taxon>Cephalochordata</taxon>
        <taxon>Leptocardii</taxon>
        <taxon>Amphioxiformes</taxon>
        <taxon>Branchiostomatidae</taxon>
        <taxon>Branchiostoma</taxon>
    </lineage>
</organism>
<feature type="compositionally biased region" description="Basic and acidic residues" evidence="3">
    <location>
        <begin position="104"/>
        <end position="116"/>
    </location>
</feature>
<dbReference type="Pfam" id="PF23713">
    <property type="entry name" value="WHD_Egal"/>
    <property type="match status" value="8"/>
</dbReference>
<feature type="region of interest" description="Disordered" evidence="3">
    <location>
        <begin position="70"/>
        <end position="116"/>
    </location>
</feature>
<dbReference type="SUPFAM" id="SSF52540">
    <property type="entry name" value="P-loop containing nucleoside triphosphate hydrolases"/>
    <property type="match status" value="1"/>
</dbReference>
<keyword evidence="5" id="KW-1185">Reference proteome</keyword>
<dbReference type="OrthoDB" id="26838at2759"/>
<dbReference type="InterPro" id="IPR003593">
    <property type="entry name" value="AAA+_ATPase"/>
</dbReference>
<feature type="region of interest" description="Disordered" evidence="3">
    <location>
        <begin position="1688"/>
        <end position="1713"/>
    </location>
</feature>
<proteinExistence type="predicted"/>
<evidence type="ECO:0000256" key="2">
    <source>
        <dbReference type="ARBA" id="ARBA00022840"/>
    </source>
</evidence>
<feature type="compositionally biased region" description="Polar residues" evidence="3">
    <location>
        <begin position="78"/>
        <end position="103"/>
    </location>
</feature>
<dbReference type="Pfam" id="PF19568">
    <property type="entry name" value="Spore_III_AA"/>
    <property type="match status" value="1"/>
</dbReference>
<name>A0A6P4Y4Z2_BRABE</name>
<evidence type="ECO:0000313" key="6">
    <source>
        <dbReference type="RefSeq" id="XP_019619473.1"/>
    </source>
</evidence>